<feature type="signal peptide" evidence="11">
    <location>
        <begin position="1"/>
        <end position="24"/>
    </location>
</feature>
<keyword evidence="5" id="KW-0479">Metal-binding</keyword>
<dbReference type="GO" id="GO:0008270">
    <property type="term" value="F:zinc ion binding"/>
    <property type="evidence" value="ECO:0007669"/>
    <property type="project" value="InterPro"/>
</dbReference>
<evidence type="ECO:0000256" key="4">
    <source>
        <dbReference type="ARBA" id="ARBA00022670"/>
    </source>
</evidence>
<evidence type="ECO:0000256" key="5">
    <source>
        <dbReference type="ARBA" id="ARBA00022723"/>
    </source>
</evidence>
<dbReference type="SMART" id="SM00631">
    <property type="entry name" value="Zn_pept"/>
    <property type="match status" value="1"/>
</dbReference>
<dbReference type="PANTHER" id="PTHR11705">
    <property type="entry name" value="PROTEASE FAMILY M14 CARBOXYPEPTIDASE A,B"/>
    <property type="match status" value="1"/>
</dbReference>
<evidence type="ECO:0000256" key="7">
    <source>
        <dbReference type="ARBA" id="ARBA00022801"/>
    </source>
</evidence>
<dbReference type="Pfam" id="PF00246">
    <property type="entry name" value="Peptidase_M14"/>
    <property type="match status" value="1"/>
</dbReference>
<dbReference type="PROSITE" id="PS52035">
    <property type="entry name" value="PEPTIDASE_M14"/>
    <property type="match status" value="1"/>
</dbReference>
<protein>
    <recommendedName>
        <fullName evidence="12">Peptidase M14 domain-containing protein</fullName>
    </recommendedName>
</protein>
<keyword evidence="7" id="KW-0378">Hydrolase</keyword>
<evidence type="ECO:0000256" key="11">
    <source>
        <dbReference type="SAM" id="SignalP"/>
    </source>
</evidence>
<dbReference type="Proteomes" id="UP000016933">
    <property type="component" value="Unassembled WGS sequence"/>
</dbReference>
<dbReference type="OrthoDB" id="3626597at2759"/>
<dbReference type="CDD" id="cd03860">
    <property type="entry name" value="M14_CP_A-B_like"/>
    <property type="match status" value="1"/>
</dbReference>
<evidence type="ECO:0000313" key="14">
    <source>
        <dbReference type="Proteomes" id="UP000016933"/>
    </source>
</evidence>
<dbReference type="EMBL" id="KB446542">
    <property type="protein sequence ID" value="EME41753.1"/>
    <property type="molecule type" value="Genomic_DNA"/>
</dbReference>
<dbReference type="PANTHER" id="PTHR11705:SF143">
    <property type="entry name" value="SLL0236 PROTEIN"/>
    <property type="match status" value="1"/>
</dbReference>
<dbReference type="STRING" id="675120.N1PGM3"/>
<dbReference type="eggNOG" id="KOG2650">
    <property type="taxonomic scope" value="Eukaryota"/>
</dbReference>
<dbReference type="PRINTS" id="PR00765">
    <property type="entry name" value="CRBOXYPTASEA"/>
</dbReference>
<dbReference type="GO" id="GO:0004181">
    <property type="term" value="F:metallocarboxypeptidase activity"/>
    <property type="evidence" value="ECO:0007669"/>
    <property type="project" value="InterPro"/>
</dbReference>
<keyword evidence="3" id="KW-0121">Carboxypeptidase</keyword>
<keyword evidence="8" id="KW-0862">Zinc</keyword>
<comment type="similarity">
    <text evidence="2 10">Belongs to the peptidase M14 family.</text>
</comment>
<evidence type="ECO:0000256" key="6">
    <source>
        <dbReference type="ARBA" id="ARBA00022729"/>
    </source>
</evidence>
<dbReference type="InterPro" id="IPR000834">
    <property type="entry name" value="Peptidase_M14"/>
</dbReference>
<keyword evidence="4" id="KW-0645">Protease</keyword>
<reference evidence="14" key="1">
    <citation type="journal article" date="2012" name="PLoS Genet.">
        <title>The genomes of the fungal plant pathogens Cladosporium fulvum and Dothistroma septosporum reveal adaptation to different hosts and lifestyles but also signatures of common ancestry.</title>
        <authorList>
            <person name="de Wit P.J.G.M."/>
            <person name="van der Burgt A."/>
            <person name="Oekmen B."/>
            <person name="Stergiopoulos I."/>
            <person name="Abd-Elsalam K.A."/>
            <person name="Aerts A.L."/>
            <person name="Bahkali A.H."/>
            <person name="Beenen H.G."/>
            <person name="Chettri P."/>
            <person name="Cox M.P."/>
            <person name="Datema E."/>
            <person name="de Vries R.P."/>
            <person name="Dhillon B."/>
            <person name="Ganley A.R."/>
            <person name="Griffiths S.A."/>
            <person name="Guo Y."/>
            <person name="Hamelin R.C."/>
            <person name="Henrissat B."/>
            <person name="Kabir M.S."/>
            <person name="Jashni M.K."/>
            <person name="Kema G."/>
            <person name="Klaubauf S."/>
            <person name="Lapidus A."/>
            <person name="Levasseur A."/>
            <person name="Lindquist E."/>
            <person name="Mehrabi R."/>
            <person name="Ohm R.A."/>
            <person name="Owen T.J."/>
            <person name="Salamov A."/>
            <person name="Schwelm A."/>
            <person name="Schijlen E."/>
            <person name="Sun H."/>
            <person name="van den Burg H.A."/>
            <person name="van Ham R.C.H.J."/>
            <person name="Zhang S."/>
            <person name="Goodwin S.B."/>
            <person name="Grigoriev I.V."/>
            <person name="Collemare J."/>
            <person name="Bradshaw R.E."/>
        </authorList>
    </citation>
    <scope>NUCLEOTIDE SEQUENCE [LARGE SCALE GENOMIC DNA]</scope>
    <source>
        <strain evidence="14">NZE10 / CBS 128990</strain>
    </source>
</reference>
<evidence type="ECO:0000259" key="12">
    <source>
        <dbReference type="PROSITE" id="PS52035"/>
    </source>
</evidence>
<organism evidence="13 14">
    <name type="scientific">Dothistroma septosporum (strain NZE10 / CBS 128990)</name>
    <name type="common">Red band needle blight fungus</name>
    <name type="synonym">Mycosphaerella pini</name>
    <dbReference type="NCBI Taxonomy" id="675120"/>
    <lineage>
        <taxon>Eukaryota</taxon>
        <taxon>Fungi</taxon>
        <taxon>Dikarya</taxon>
        <taxon>Ascomycota</taxon>
        <taxon>Pezizomycotina</taxon>
        <taxon>Dothideomycetes</taxon>
        <taxon>Dothideomycetidae</taxon>
        <taxon>Mycosphaerellales</taxon>
        <taxon>Mycosphaerellaceae</taxon>
        <taxon>Dothistroma</taxon>
    </lineage>
</organism>
<feature type="active site" description="Proton donor/acceptor" evidence="10">
    <location>
        <position position="374"/>
    </location>
</feature>
<evidence type="ECO:0000256" key="2">
    <source>
        <dbReference type="ARBA" id="ARBA00005988"/>
    </source>
</evidence>
<dbReference type="SUPFAM" id="SSF53187">
    <property type="entry name" value="Zn-dependent exopeptidases"/>
    <property type="match status" value="1"/>
</dbReference>
<evidence type="ECO:0000313" key="13">
    <source>
        <dbReference type="EMBL" id="EME41753.1"/>
    </source>
</evidence>
<evidence type="ECO:0000256" key="10">
    <source>
        <dbReference type="PROSITE-ProRule" id="PRU01379"/>
    </source>
</evidence>
<evidence type="ECO:0000256" key="1">
    <source>
        <dbReference type="ARBA" id="ARBA00001947"/>
    </source>
</evidence>
<dbReference type="HOGENOM" id="CLU_019326_1_1_1"/>
<keyword evidence="14" id="KW-1185">Reference proteome</keyword>
<accession>N1PGM3</accession>
<sequence>MSSRNLLPLLPLALASVLPRPVANYNGHKVLRVSTAGNATAVMESLSALNYNQWSDRVGGHLDISLSAEDFEKFQALSLTLSIMHEDLGASSPLRARRRQIGALPSEAWFKSYHDYEHHVQYWDDLHAAFPDNSERFVVGHSYEGREIFGLKLFGTNDTGVPKKAVIWHGTVHARKWISTMSVEYLTYSIINGHKNNIATYRDLLDKFDFYILPVVNPDGFVYSQTHDRLWRKNRVPHRLADGKTCYGTDPNRNWPYQWNITIGNQRKAGSSDPCAESYKGQAPGDTPETQALVSHMQNVSQTQNLSLYIDFHAYGNQYLIPYGYTYEKAGKVWTVNDMTGFWVGPVISNYPVTGGSQDYAYDAAGAQYAYVMEISDDLGESEFEWPEFAILSTSQEVLAGVLVLLQGV</sequence>
<dbReference type="GO" id="GO:0006508">
    <property type="term" value="P:proteolysis"/>
    <property type="evidence" value="ECO:0007669"/>
    <property type="project" value="UniProtKB-KW"/>
</dbReference>
<comment type="cofactor">
    <cofactor evidence="1">
        <name>Zn(2+)</name>
        <dbReference type="ChEBI" id="CHEBI:29105"/>
    </cofactor>
</comment>
<dbReference type="Gene3D" id="3.40.630.10">
    <property type="entry name" value="Zn peptidases"/>
    <property type="match status" value="1"/>
</dbReference>
<keyword evidence="6 11" id="KW-0732">Signal</keyword>
<proteinExistence type="inferred from homology"/>
<name>N1PGM3_DOTSN</name>
<feature type="chain" id="PRO_5004109084" description="Peptidase M14 domain-containing protein" evidence="11">
    <location>
        <begin position="25"/>
        <end position="409"/>
    </location>
</feature>
<evidence type="ECO:0000256" key="3">
    <source>
        <dbReference type="ARBA" id="ARBA00022645"/>
    </source>
</evidence>
<reference evidence="13 14" key="2">
    <citation type="journal article" date="2012" name="PLoS Pathog.">
        <title>Diverse lifestyles and strategies of plant pathogenesis encoded in the genomes of eighteen Dothideomycetes fungi.</title>
        <authorList>
            <person name="Ohm R.A."/>
            <person name="Feau N."/>
            <person name="Henrissat B."/>
            <person name="Schoch C.L."/>
            <person name="Horwitz B.A."/>
            <person name="Barry K.W."/>
            <person name="Condon B.J."/>
            <person name="Copeland A.C."/>
            <person name="Dhillon B."/>
            <person name="Glaser F."/>
            <person name="Hesse C.N."/>
            <person name="Kosti I."/>
            <person name="LaButti K."/>
            <person name="Lindquist E.A."/>
            <person name="Lucas S."/>
            <person name="Salamov A.A."/>
            <person name="Bradshaw R.E."/>
            <person name="Ciuffetti L."/>
            <person name="Hamelin R.C."/>
            <person name="Kema G.H.J."/>
            <person name="Lawrence C."/>
            <person name="Scott J.A."/>
            <person name="Spatafora J.W."/>
            <person name="Turgeon B.G."/>
            <person name="de Wit P.J.G.M."/>
            <person name="Zhong S."/>
            <person name="Goodwin S.B."/>
            <person name="Grigoriev I.V."/>
        </authorList>
    </citation>
    <scope>NUCLEOTIDE SEQUENCE [LARGE SCALE GENOMIC DNA]</scope>
    <source>
        <strain evidence="14">NZE10 / CBS 128990</strain>
    </source>
</reference>
<dbReference type="FunFam" id="3.40.630.10:FF:000084">
    <property type="entry name" value="Carboxypeptidase B2"/>
    <property type="match status" value="1"/>
</dbReference>
<dbReference type="OMA" id="WSYDSGI"/>
<feature type="domain" description="Peptidase M14" evidence="12">
    <location>
        <begin position="112"/>
        <end position="409"/>
    </location>
</feature>
<keyword evidence="9" id="KW-0482">Metalloprotease</keyword>
<dbReference type="AlphaFoldDB" id="N1PGM3"/>
<gene>
    <name evidence="13" type="ORF">DOTSEDRAFT_90517</name>
</gene>
<evidence type="ECO:0000256" key="8">
    <source>
        <dbReference type="ARBA" id="ARBA00022833"/>
    </source>
</evidence>
<evidence type="ECO:0000256" key="9">
    <source>
        <dbReference type="ARBA" id="ARBA00023049"/>
    </source>
</evidence>